<proteinExistence type="predicted"/>
<dbReference type="CDD" id="cd14789">
    <property type="entry name" value="Tiki"/>
    <property type="match status" value="1"/>
</dbReference>
<dbReference type="RefSeq" id="WP_158766917.1">
    <property type="nucleotide sequence ID" value="NZ_CP047045.1"/>
</dbReference>
<dbReference type="EMBL" id="CP047045">
    <property type="protein sequence ID" value="QGZ96105.1"/>
    <property type="molecule type" value="Genomic_DNA"/>
</dbReference>
<feature type="chain" id="PRO_5026003937" evidence="1">
    <location>
        <begin position="22"/>
        <end position="311"/>
    </location>
</feature>
<dbReference type="InterPro" id="IPR047111">
    <property type="entry name" value="YbaP-like"/>
</dbReference>
<dbReference type="AlphaFoldDB" id="A0A6I6ML57"/>
<evidence type="ECO:0000256" key="1">
    <source>
        <dbReference type="SAM" id="SignalP"/>
    </source>
</evidence>
<evidence type="ECO:0000313" key="3">
    <source>
        <dbReference type="Proteomes" id="UP000431269"/>
    </source>
</evidence>
<organism evidence="2 3">
    <name type="scientific">Terricaulis silvestris</name>
    <dbReference type="NCBI Taxonomy" id="2686094"/>
    <lineage>
        <taxon>Bacteria</taxon>
        <taxon>Pseudomonadati</taxon>
        <taxon>Pseudomonadota</taxon>
        <taxon>Alphaproteobacteria</taxon>
        <taxon>Caulobacterales</taxon>
        <taxon>Caulobacteraceae</taxon>
        <taxon>Terricaulis</taxon>
    </lineage>
</organism>
<dbReference type="PANTHER" id="PTHR40590">
    <property type="entry name" value="CYTOPLASMIC PROTEIN-RELATED"/>
    <property type="match status" value="1"/>
</dbReference>
<dbReference type="InterPro" id="IPR002816">
    <property type="entry name" value="TraB/PrgY/GumN_fam"/>
</dbReference>
<sequence length="311" mass="33811">MKLRAALLAVSVLALVAPARADQPAAPAPAPVLTEVEPALFAVRDADSTIYLFGTVHIRRPGSQWGGANARAALAESDEVWTELKITDDAQARAQVLVLQLGMAPSDQPLSGLLTVEENAKLTALLQRLNAPPAMFERMRPWLAAITLSMMPMLQAGYETAAGVDNAIDAAAEALGKRTRAFETIEQQIGFLANLSPEVQRQMLVDSLEQTEMGAEQVDTLSRAWEQGDIETLERLVVEDTRHDYPDVYRVLFAERNNAWMDVLTRELDGSGVDFVAVGAGHMLGPDGLIEQFRARGLTVERVSPAEQASR</sequence>
<dbReference type="Pfam" id="PF01963">
    <property type="entry name" value="TraB_PrgY_gumN"/>
    <property type="match status" value="1"/>
</dbReference>
<keyword evidence="3" id="KW-1185">Reference proteome</keyword>
<dbReference type="KEGG" id="tsv:DSM104635_02962"/>
<reference evidence="3" key="1">
    <citation type="submission" date="2019-12" db="EMBL/GenBank/DDBJ databases">
        <title>Complete genome of Terracaulis silvestris 0127_4.</title>
        <authorList>
            <person name="Vieira S."/>
            <person name="Riedel T."/>
            <person name="Sproer C."/>
            <person name="Pascual J."/>
            <person name="Boedeker C."/>
            <person name="Overmann J."/>
        </authorList>
    </citation>
    <scope>NUCLEOTIDE SEQUENCE [LARGE SCALE GENOMIC DNA]</scope>
    <source>
        <strain evidence="3">0127_4</strain>
    </source>
</reference>
<protein>
    <submittedName>
        <fullName evidence="2">TraB family protein</fullName>
    </submittedName>
</protein>
<dbReference type="PANTHER" id="PTHR40590:SF1">
    <property type="entry name" value="CYTOPLASMIC PROTEIN"/>
    <property type="match status" value="1"/>
</dbReference>
<feature type="signal peptide" evidence="1">
    <location>
        <begin position="1"/>
        <end position="21"/>
    </location>
</feature>
<keyword evidence="1" id="KW-0732">Signal</keyword>
<accession>A0A6I6ML57</accession>
<evidence type="ECO:0000313" key="2">
    <source>
        <dbReference type="EMBL" id="QGZ96105.1"/>
    </source>
</evidence>
<name>A0A6I6ML57_9CAUL</name>
<dbReference type="Proteomes" id="UP000431269">
    <property type="component" value="Chromosome"/>
</dbReference>
<gene>
    <name evidence="2" type="ORF">DSM104635_02962</name>
</gene>